<dbReference type="InterPro" id="IPR050141">
    <property type="entry name" value="GCL_type2/YbdK_subfam"/>
</dbReference>
<dbReference type="InterPro" id="IPR014746">
    <property type="entry name" value="Gln_synth/guanido_kin_cat_dom"/>
</dbReference>
<dbReference type="SUPFAM" id="SSF55931">
    <property type="entry name" value="Glutamine synthetase/guanido kinase"/>
    <property type="match status" value="1"/>
</dbReference>
<dbReference type="Gene3D" id="3.30.590.20">
    <property type="match status" value="1"/>
</dbReference>
<reference evidence="2" key="1">
    <citation type="journal article" date="2019" name="Int. J. Syst. Evol. Microbiol.">
        <title>The Global Catalogue of Microorganisms (GCM) 10K type strain sequencing project: providing services to taxonomists for standard genome sequencing and annotation.</title>
        <authorList>
            <consortium name="The Broad Institute Genomics Platform"/>
            <consortium name="The Broad Institute Genome Sequencing Center for Infectious Disease"/>
            <person name="Wu L."/>
            <person name="Ma J."/>
        </authorList>
    </citation>
    <scope>NUCLEOTIDE SEQUENCE [LARGE SCALE GENOMIC DNA]</scope>
    <source>
        <strain evidence="2">CGMCC 1.10130</strain>
    </source>
</reference>
<organism evidence="1 2">
    <name type="scientific">Neiella marina</name>
    <dbReference type="NCBI Taxonomy" id="508461"/>
    <lineage>
        <taxon>Bacteria</taxon>
        <taxon>Pseudomonadati</taxon>
        <taxon>Pseudomonadota</taxon>
        <taxon>Gammaproteobacteria</taxon>
        <taxon>Alteromonadales</taxon>
        <taxon>Echinimonadaceae</taxon>
        <taxon>Neiella</taxon>
    </lineage>
</organism>
<dbReference type="EMBL" id="BMDX01000022">
    <property type="protein sequence ID" value="GGA87599.1"/>
    <property type="molecule type" value="Genomic_DNA"/>
</dbReference>
<name>A0A8J2U935_9GAMM</name>
<keyword evidence="1" id="KW-0436">Ligase</keyword>
<proteinExistence type="predicted"/>
<keyword evidence="2" id="KW-1185">Reference proteome</keyword>
<dbReference type="PANTHER" id="PTHR36510:SF3">
    <property type="entry name" value="CONSERVED PROTEIN"/>
    <property type="match status" value="1"/>
</dbReference>
<dbReference type="InterPro" id="IPR006336">
    <property type="entry name" value="GCS2"/>
</dbReference>
<dbReference type="AlphaFoldDB" id="A0A8J2U935"/>
<comment type="caution">
    <text evidence="1">The sequence shown here is derived from an EMBL/GenBank/DDBJ whole genome shotgun (WGS) entry which is preliminary data.</text>
</comment>
<gene>
    <name evidence="1" type="ORF">GCM10011369_32090</name>
</gene>
<dbReference type="GO" id="GO:0016879">
    <property type="term" value="F:ligase activity, forming carbon-nitrogen bonds"/>
    <property type="evidence" value="ECO:0007669"/>
    <property type="project" value="UniProtKB-ARBA"/>
</dbReference>
<protein>
    <submittedName>
        <fullName evidence="1">Glutamate--cysteine ligase</fullName>
    </submittedName>
</protein>
<evidence type="ECO:0000313" key="1">
    <source>
        <dbReference type="EMBL" id="GGA87599.1"/>
    </source>
</evidence>
<dbReference type="Proteomes" id="UP000619743">
    <property type="component" value="Unassembled WGS sequence"/>
</dbReference>
<accession>A0A8J2U935</accession>
<evidence type="ECO:0000313" key="2">
    <source>
        <dbReference type="Proteomes" id="UP000619743"/>
    </source>
</evidence>
<dbReference type="PANTHER" id="PTHR36510">
    <property type="entry name" value="GLUTAMATE--CYSTEINE LIGASE 2-RELATED"/>
    <property type="match status" value="1"/>
</dbReference>
<sequence>MLGQSPVGQHFAQQSFTSKDYQAFSLMLESQLVDLRALLEQPNWGQGPCSAGAELEFYLLDDKLQPKCCSEQLLAVANDAELTEELNQFNLEFNLPPVLFTGSPFQRIEQQVIDKTEQLRQLAASIDATMAIIGILPTLEEHHLGMCAMSDRPRYHALTKNICQVRGGPFQININGAEQLKMSRNDLTLEGANTSFQFHYRVAPDRFNDVYNAIQLVTPLALAVAGNSAYLLQRQLWHETRIALFKQSTDPRAPGLHDWQQPSRVTLGQGWLQGGAYQLFAESVHLHKPLLPLVTTESGQLLDLDNAPQLAELRLHHGTIWSWNRAIYDPVDGGHLRIELRSLPAGPTAKDMLANIALTIGLAEGLVESIQDLTMKLPFNYVVHNFYRAAKHGLAANFVWPDRAGEGLGEVPVDNLLEQMLPIARRGLLLRGINESEADHYLGVIEQRIALKQTGAVWQINLAQQLERDCERQQALQLMLRRYIELSASNTPVAEWSTSL</sequence>
<dbReference type="Pfam" id="PF04107">
    <property type="entry name" value="GCS2"/>
    <property type="match status" value="1"/>
</dbReference>